<evidence type="ECO:0000256" key="8">
    <source>
        <dbReference type="SAM" id="Phobius"/>
    </source>
</evidence>
<dbReference type="PRINTS" id="PR00812">
    <property type="entry name" value="BCTERIALGSPF"/>
</dbReference>
<evidence type="ECO:0000259" key="9">
    <source>
        <dbReference type="Pfam" id="PF00482"/>
    </source>
</evidence>
<keyword evidence="5 8" id="KW-0812">Transmembrane</keyword>
<dbReference type="EMBL" id="PFEN01000013">
    <property type="protein sequence ID" value="PJE69678.1"/>
    <property type="molecule type" value="Genomic_DNA"/>
</dbReference>
<dbReference type="PANTHER" id="PTHR30012:SF0">
    <property type="entry name" value="TYPE II SECRETION SYSTEM PROTEIN F-RELATED"/>
    <property type="match status" value="1"/>
</dbReference>
<evidence type="ECO:0000256" key="1">
    <source>
        <dbReference type="ARBA" id="ARBA00004429"/>
    </source>
</evidence>
<evidence type="ECO:0000256" key="4">
    <source>
        <dbReference type="ARBA" id="ARBA00022519"/>
    </source>
</evidence>
<comment type="similarity">
    <text evidence="2">Belongs to the GSP F family.</text>
</comment>
<evidence type="ECO:0000313" key="11">
    <source>
        <dbReference type="Proteomes" id="UP000236946"/>
    </source>
</evidence>
<evidence type="ECO:0000256" key="6">
    <source>
        <dbReference type="ARBA" id="ARBA00022989"/>
    </source>
</evidence>
<keyword evidence="3" id="KW-1003">Cell membrane</keyword>
<accession>A0A2H9T1U8</accession>
<dbReference type="AlphaFoldDB" id="A0A2H9T1U8"/>
<keyword evidence="7 8" id="KW-0472">Membrane</keyword>
<gene>
    <name evidence="10" type="ORF">COU98_00685</name>
</gene>
<sequence length="402" mass="45564">MKFFYKARTKEGKIQTGELEASSRETAADLLQKYNLYATSLTEVKTRRFLFKKPKFFKKVSQKELAIFSRQLSVMLESRVPVIHSLLILASQTPRPEFREKILKISESVEEGKALSESFSYYPEIFNIFYTNLLKSGEASGKISQSLSYLSEHLEREYNIMARVKNAMIYPILVLFVLATVIVIIIVGVVPGFTEVLKEAGGDIPFMTKVMLGFYQFLRHFGWILITAFLGLIAFIVYYLRTKKGKKIYDKFSLGIPLVGGFLQKVFLTRFSENLSTLIGAGLSITSALAIVKEIIGNNVYKKIIADVEKGVTEGEKISTILIKYPDTIPPFVTQMIRVGESTGKLDKTLMEIVNFYQKEIERGVDTFMSLIEPVLIIFLGIVVAILAFSVYMPLYKMLQTI</sequence>
<dbReference type="FunFam" id="1.20.81.30:FF:000001">
    <property type="entry name" value="Type II secretion system protein F"/>
    <property type="match status" value="1"/>
</dbReference>
<evidence type="ECO:0000256" key="2">
    <source>
        <dbReference type="ARBA" id="ARBA00005745"/>
    </source>
</evidence>
<comment type="subcellular location">
    <subcellularLocation>
        <location evidence="1">Cell inner membrane</location>
        <topology evidence="1">Multi-pass membrane protein</topology>
    </subcellularLocation>
</comment>
<evidence type="ECO:0000256" key="3">
    <source>
        <dbReference type="ARBA" id="ARBA00022475"/>
    </source>
</evidence>
<feature type="transmembrane region" description="Helical" evidence="8">
    <location>
        <begin position="221"/>
        <end position="240"/>
    </location>
</feature>
<evidence type="ECO:0000256" key="7">
    <source>
        <dbReference type="ARBA" id="ARBA00023136"/>
    </source>
</evidence>
<feature type="domain" description="Type II secretion system protein GspF" evidence="9">
    <location>
        <begin position="68"/>
        <end position="191"/>
    </location>
</feature>
<keyword evidence="4" id="KW-0997">Cell inner membrane</keyword>
<feature type="transmembrane region" description="Helical" evidence="8">
    <location>
        <begin position="375"/>
        <end position="395"/>
    </location>
</feature>
<feature type="transmembrane region" description="Helical" evidence="8">
    <location>
        <begin position="168"/>
        <end position="190"/>
    </location>
</feature>
<dbReference type="Pfam" id="PF00482">
    <property type="entry name" value="T2SSF"/>
    <property type="match status" value="2"/>
</dbReference>
<dbReference type="PANTHER" id="PTHR30012">
    <property type="entry name" value="GENERAL SECRETION PATHWAY PROTEIN"/>
    <property type="match status" value="1"/>
</dbReference>
<dbReference type="InterPro" id="IPR042094">
    <property type="entry name" value="T2SS_GspF_sf"/>
</dbReference>
<dbReference type="GO" id="GO:0005886">
    <property type="term" value="C:plasma membrane"/>
    <property type="evidence" value="ECO:0007669"/>
    <property type="project" value="UniProtKB-SubCell"/>
</dbReference>
<dbReference type="InterPro" id="IPR018076">
    <property type="entry name" value="T2SS_GspF_dom"/>
</dbReference>
<evidence type="ECO:0000256" key="5">
    <source>
        <dbReference type="ARBA" id="ARBA00022692"/>
    </source>
</evidence>
<comment type="caution">
    <text evidence="10">The sequence shown here is derived from an EMBL/GenBank/DDBJ whole genome shotgun (WGS) entry which is preliminary data.</text>
</comment>
<feature type="domain" description="Type II secretion system protein GspF" evidence="9">
    <location>
        <begin position="271"/>
        <end position="394"/>
    </location>
</feature>
<dbReference type="Proteomes" id="UP000236946">
    <property type="component" value="Unassembled WGS sequence"/>
</dbReference>
<dbReference type="InterPro" id="IPR003004">
    <property type="entry name" value="GspF/PilC"/>
</dbReference>
<organism evidence="10 11">
    <name type="scientific">Candidatus Staskawiczbacteria bacterium CG10_big_fil_rev_8_21_14_0_10_38_10</name>
    <dbReference type="NCBI Taxonomy" id="1974891"/>
    <lineage>
        <taxon>Bacteria</taxon>
        <taxon>Candidatus Staskawicziibacteriota</taxon>
    </lineage>
</organism>
<dbReference type="Gene3D" id="1.20.81.30">
    <property type="entry name" value="Type II secretion system (T2SS), domain F"/>
    <property type="match status" value="2"/>
</dbReference>
<evidence type="ECO:0000313" key="10">
    <source>
        <dbReference type="EMBL" id="PJE69678.1"/>
    </source>
</evidence>
<proteinExistence type="inferred from homology"/>
<protein>
    <recommendedName>
        <fullName evidence="9">Type II secretion system protein GspF domain-containing protein</fullName>
    </recommendedName>
</protein>
<name>A0A2H9T1U8_9BACT</name>
<reference evidence="11" key="1">
    <citation type="submission" date="2017-09" db="EMBL/GenBank/DDBJ databases">
        <title>Depth-based differentiation of microbial function through sediment-hosted aquifers and enrichment of novel symbionts in the deep terrestrial subsurface.</title>
        <authorList>
            <person name="Probst A.J."/>
            <person name="Ladd B."/>
            <person name="Jarett J.K."/>
            <person name="Geller-Mcgrath D.E."/>
            <person name="Sieber C.M.K."/>
            <person name="Emerson J.B."/>
            <person name="Anantharaman K."/>
            <person name="Thomas B.C."/>
            <person name="Malmstrom R."/>
            <person name="Stieglmeier M."/>
            <person name="Klingl A."/>
            <person name="Woyke T."/>
            <person name="Ryan C.M."/>
            <person name="Banfield J.F."/>
        </authorList>
    </citation>
    <scope>NUCLEOTIDE SEQUENCE [LARGE SCALE GENOMIC DNA]</scope>
</reference>
<keyword evidence="6 8" id="KW-1133">Transmembrane helix</keyword>